<dbReference type="Proteomes" id="UP001596220">
    <property type="component" value="Unassembled WGS sequence"/>
</dbReference>
<reference evidence="3" key="1">
    <citation type="journal article" date="2019" name="Int. J. Syst. Evol. Microbiol.">
        <title>The Global Catalogue of Microorganisms (GCM) 10K type strain sequencing project: providing services to taxonomists for standard genome sequencing and annotation.</title>
        <authorList>
            <consortium name="The Broad Institute Genomics Platform"/>
            <consortium name="The Broad Institute Genome Sequencing Center for Infectious Disease"/>
            <person name="Wu L."/>
            <person name="Ma J."/>
        </authorList>
    </citation>
    <scope>NUCLEOTIDE SEQUENCE [LARGE SCALE GENOMIC DNA]</scope>
    <source>
        <strain evidence="3">CGMCC 4.7246</strain>
    </source>
</reference>
<evidence type="ECO:0000313" key="2">
    <source>
        <dbReference type="EMBL" id="MFC6092540.1"/>
    </source>
</evidence>
<keyword evidence="1" id="KW-1133">Transmembrane helix</keyword>
<sequence length="143" mass="14636">MSLPAPQGRPPGSASSRFLRFVVVGVVLGWSALIAVVIAREPERGAASPDELARACEAALNDRDAESLARLFGRPLSGDSAAVAESVVAGAGSPRGRWSVEPTPGADGAVLVIADATGPRARWRAAEDDGRWLVDPIASPSAG</sequence>
<feature type="transmembrane region" description="Helical" evidence="1">
    <location>
        <begin position="18"/>
        <end position="39"/>
    </location>
</feature>
<keyword evidence="1" id="KW-0812">Transmembrane</keyword>
<gene>
    <name evidence="2" type="ORF">ACFP3R_24975</name>
</gene>
<proteinExistence type="predicted"/>
<comment type="caution">
    <text evidence="2">The sequence shown here is derived from an EMBL/GenBank/DDBJ whole genome shotgun (WGS) entry which is preliminary data.</text>
</comment>
<evidence type="ECO:0000313" key="3">
    <source>
        <dbReference type="Proteomes" id="UP001596220"/>
    </source>
</evidence>
<protein>
    <submittedName>
        <fullName evidence="2">Uncharacterized protein</fullName>
    </submittedName>
</protein>
<name>A0ABW1PBU2_9PSEU</name>
<keyword evidence="3" id="KW-1185">Reference proteome</keyword>
<organism evidence="2 3">
    <name type="scientific">Saccharothrix lopnurensis</name>
    <dbReference type="NCBI Taxonomy" id="1670621"/>
    <lineage>
        <taxon>Bacteria</taxon>
        <taxon>Bacillati</taxon>
        <taxon>Actinomycetota</taxon>
        <taxon>Actinomycetes</taxon>
        <taxon>Pseudonocardiales</taxon>
        <taxon>Pseudonocardiaceae</taxon>
        <taxon>Saccharothrix</taxon>
    </lineage>
</organism>
<keyword evidence="1" id="KW-0472">Membrane</keyword>
<dbReference type="EMBL" id="JBHSQO010000030">
    <property type="protein sequence ID" value="MFC6092540.1"/>
    <property type="molecule type" value="Genomic_DNA"/>
</dbReference>
<dbReference type="RefSeq" id="WP_380638848.1">
    <property type="nucleotide sequence ID" value="NZ_JBHSQO010000030.1"/>
</dbReference>
<accession>A0ABW1PBU2</accession>
<evidence type="ECO:0000256" key="1">
    <source>
        <dbReference type="SAM" id="Phobius"/>
    </source>
</evidence>